<dbReference type="InterPro" id="IPR050228">
    <property type="entry name" value="Carboxylesterase_BioH"/>
</dbReference>
<dbReference type="AlphaFoldDB" id="A0A541BMF8"/>
<dbReference type="Gene3D" id="3.40.50.1820">
    <property type="entry name" value="alpha/beta hydrolase"/>
    <property type="match status" value="1"/>
</dbReference>
<evidence type="ECO:0000259" key="1">
    <source>
        <dbReference type="Pfam" id="PF12697"/>
    </source>
</evidence>
<dbReference type="OrthoDB" id="3810256at2"/>
<reference evidence="2 3" key="1">
    <citation type="submission" date="2019-06" db="EMBL/GenBank/DDBJ databases">
        <title>Rhodococcus spaelei sp. nov., isolated from a cave.</title>
        <authorList>
            <person name="Lee S.D."/>
        </authorList>
    </citation>
    <scope>NUCLEOTIDE SEQUENCE [LARGE SCALE GENOMIC DNA]</scope>
    <source>
        <strain evidence="2 3">C9-5</strain>
    </source>
</reference>
<accession>A0A541BMF8</accession>
<evidence type="ECO:0000313" key="3">
    <source>
        <dbReference type="Proteomes" id="UP000316256"/>
    </source>
</evidence>
<evidence type="ECO:0000313" key="2">
    <source>
        <dbReference type="EMBL" id="TQF73506.1"/>
    </source>
</evidence>
<dbReference type="PANTHER" id="PTHR43194:SF5">
    <property type="entry name" value="PIMELOYL-[ACYL-CARRIER PROTEIN] METHYL ESTER ESTERASE"/>
    <property type="match status" value="1"/>
</dbReference>
<keyword evidence="3" id="KW-1185">Reference proteome</keyword>
<dbReference type="Proteomes" id="UP000316256">
    <property type="component" value="Unassembled WGS sequence"/>
</dbReference>
<dbReference type="Pfam" id="PF12697">
    <property type="entry name" value="Abhydrolase_6"/>
    <property type="match status" value="1"/>
</dbReference>
<dbReference type="EMBL" id="VIGH01000003">
    <property type="protein sequence ID" value="TQF73506.1"/>
    <property type="molecule type" value="Genomic_DNA"/>
</dbReference>
<sequence length="288" mass="30918">MPLAGAVPRTLEEPSVSQSRAVPVVFVHGLWMHPISWGEWVDLFTAAGYDAIAPGWPGDATTVAATRQDPDALNKKGIGEATEHYAAIISRLPDAPIVVGHSFGGLIAQRLLGRGLARGAVALAPAQFKGVLRMSPTQIRSVLPVLSRPGLRTKTWSHTPETFHTTFANGVPRDESDRIYEDFSIPAPGRPLFQAGLANLAPGSPAKVDTRSARGPLLMVAGGQDRLVPEPLVRSAYHIQRRNLGVTEYQVFPDRGHSLVADSGWREVADAALDFLGRHDLAPSTPES</sequence>
<organism evidence="2 3">
    <name type="scientific">Rhodococcus spelaei</name>
    <dbReference type="NCBI Taxonomy" id="2546320"/>
    <lineage>
        <taxon>Bacteria</taxon>
        <taxon>Bacillati</taxon>
        <taxon>Actinomycetota</taxon>
        <taxon>Actinomycetes</taxon>
        <taxon>Mycobacteriales</taxon>
        <taxon>Nocardiaceae</taxon>
        <taxon>Rhodococcus</taxon>
    </lineage>
</organism>
<keyword evidence="2" id="KW-0378">Hydrolase</keyword>
<name>A0A541BMF8_9NOCA</name>
<dbReference type="InterPro" id="IPR029058">
    <property type="entry name" value="AB_hydrolase_fold"/>
</dbReference>
<protein>
    <submittedName>
        <fullName evidence="2">Alpha/beta fold hydrolase</fullName>
    </submittedName>
</protein>
<comment type="caution">
    <text evidence="2">The sequence shown here is derived from an EMBL/GenBank/DDBJ whole genome shotgun (WGS) entry which is preliminary data.</text>
</comment>
<dbReference type="SUPFAM" id="SSF53474">
    <property type="entry name" value="alpha/beta-Hydrolases"/>
    <property type="match status" value="1"/>
</dbReference>
<dbReference type="InterPro" id="IPR000073">
    <property type="entry name" value="AB_hydrolase_1"/>
</dbReference>
<dbReference type="PANTHER" id="PTHR43194">
    <property type="entry name" value="HYDROLASE ALPHA/BETA FOLD FAMILY"/>
    <property type="match status" value="1"/>
</dbReference>
<dbReference type="GO" id="GO:0016787">
    <property type="term" value="F:hydrolase activity"/>
    <property type="evidence" value="ECO:0007669"/>
    <property type="project" value="UniProtKB-KW"/>
</dbReference>
<proteinExistence type="predicted"/>
<gene>
    <name evidence="2" type="ORF">FK531_08445</name>
</gene>
<feature type="domain" description="AB hydrolase-1" evidence="1">
    <location>
        <begin position="24"/>
        <end position="271"/>
    </location>
</feature>